<feature type="transmembrane region" description="Helical" evidence="10">
    <location>
        <begin position="100"/>
        <end position="118"/>
    </location>
</feature>
<dbReference type="EMBL" id="HG426124">
    <property type="protein sequence ID" value="CDG86242.1"/>
    <property type="molecule type" value="Genomic_DNA"/>
</dbReference>
<reference evidence="12" key="3">
    <citation type="journal article" date="2016" name="Data Brief">
        <title>Curated eutherian third party data gene data sets.</title>
        <authorList>
            <person name="Premzl M."/>
        </authorList>
    </citation>
    <scope>NUCLEOTIDE SEQUENCE</scope>
    <source>
        <strain evidence="12">N/A</strain>
    </source>
</reference>
<dbReference type="PROSITE" id="PS00237">
    <property type="entry name" value="G_PROTEIN_RECEP_F1_1"/>
    <property type="match status" value="1"/>
</dbReference>
<dbReference type="PROSITE" id="PS50262">
    <property type="entry name" value="G_PROTEIN_RECEP_F1_2"/>
    <property type="match status" value="1"/>
</dbReference>
<keyword evidence="7 8" id="KW-0807">Transducer</keyword>
<feature type="transmembrane region" description="Helical" evidence="10">
    <location>
        <begin position="214"/>
        <end position="238"/>
    </location>
</feature>
<dbReference type="GO" id="GO:0004930">
    <property type="term" value="F:G protein-coupled receptor activity"/>
    <property type="evidence" value="ECO:0007669"/>
    <property type="project" value="UniProtKB-KW"/>
</dbReference>
<reference evidence="13 14" key="1">
    <citation type="journal article" date="2004" name="Nature">
        <title>Genome sequence of the Brown Norway rat yields insights into mammalian evolution.</title>
        <authorList>
            <consortium name="Rat Genome Sequencing Project Consortium"/>
            <person name="Gibbs R.A."/>
            <person name="Weinstock G.M."/>
            <person name="Metzker M.L."/>
            <person name="Muzny D.M."/>
            <person name="Sodergren E.J."/>
            <person name="Scherer S."/>
            <person name="Scott G."/>
            <person name="Steffen D."/>
            <person name="Worley K.C."/>
            <person name="Burch P.E."/>
            <person name="Okwuonu G."/>
            <person name="Hines S."/>
            <person name="Lewis L."/>
            <person name="Deramo C."/>
            <person name="Delgado O."/>
            <person name="Dugan-Rocha S."/>
            <person name="Miner G."/>
            <person name="Morgan M."/>
            <person name="Hawes A."/>
            <person name="Gill R."/>
            <person name="Holt R.A."/>
            <person name="Adams M.D."/>
            <person name="Amanatides P.G."/>
            <person name="Baden-Tillson H."/>
            <person name="Barnstead M."/>
            <person name="Chin S."/>
            <person name="Evans C.A."/>
            <person name="Ferriera S."/>
            <person name="Fosler C."/>
            <person name="Glodek A."/>
            <person name="Gu Z."/>
            <person name="Jennings D."/>
            <person name="Kraft C.L."/>
            <person name="Nguyen T."/>
            <person name="Pfannkoch C.M."/>
            <person name="Sitter C."/>
            <person name="Sutton G.G."/>
            <person name="Venter J.C."/>
            <person name="Woodage T."/>
            <person name="Smith D."/>
            <person name="Lee H.-M."/>
            <person name="Gustafson E."/>
            <person name="Cahill P."/>
            <person name="Kana A."/>
            <person name="Doucette-Stamm L."/>
            <person name="Weinstock K."/>
            <person name="Fechtel K."/>
            <person name="Weiss R.B."/>
            <person name="Dunn D.M."/>
            <person name="Green E.D."/>
            <person name="Blakesley R.W."/>
            <person name="Bouffard G.G."/>
            <person name="De Jong P.J."/>
            <person name="Osoegawa K."/>
            <person name="Zhu B."/>
            <person name="Marra M."/>
            <person name="Schein J."/>
            <person name="Bosdet I."/>
            <person name="Fjell C."/>
            <person name="Jones S."/>
            <person name="Krzywinski M."/>
            <person name="Mathewson C."/>
            <person name="Siddiqui A."/>
            <person name="Wye N."/>
            <person name="McPherson J."/>
            <person name="Zhao S."/>
            <person name="Fraser C.M."/>
            <person name="Shetty J."/>
            <person name="Shatsman S."/>
            <person name="Geer K."/>
            <person name="Chen Y."/>
            <person name="Abramzon S."/>
            <person name="Nierman W.C."/>
            <person name="Havlak P.H."/>
            <person name="Chen R."/>
            <person name="Durbin K.J."/>
            <person name="Egan A."/>
            <person name="Ren Y."/>
            <person name="Song X.-Z."/>
            <person name="Li B."/>
            <person name="Liu Y."/>
            <person name="Qin X."/>
            <person name="Cawley S."/>
            <person name="Cooney A.J."/>
            <person name="D'Souza L.M."/>
            <person name="Martin K."/>
            <person name="Wu J.Q."/>
            <person name="Gonzalez-Garay M.L."/>
            <person name="Jackson A.R."/>
            <person name="Kalafus K.J."/>
            <person name="McLeod M.P."/>
            <person name="Milosavljevic A."/>
            <person name="Virk D."/>
            <person name="Volkov A."/>
            <person name="Wheeler D.A."/>
            <person name="Zhang Z."/>
            <person name="Bailey J.A."/>
            <person name="Eichler E.E."/>
            <person name="Tuzun E."/>
            <person name="Birney E."/>
            <person name="Mongin E."/>
            <person name="Ureta-Vidal A."/>
            <person name="Woodwark C."/>
            <person name="Zdobnov E."/>
            <person name="Bork P."/>
            <person name="Suyama M."/>
            <person name="Torrents D."/>
            <person name="Alexandersson M."/>
            <person name="Trask B.J."/>
            <person name="Young J.M."/>
            <person name="Huang H."/>
            <person name="Wang H."/>
            <person name="Xing H."/>
            <person name="Daniels S."/>
            <person name="Gietzen D."/>
            <person name="Schmidt J."/>
            <person name="Stevens K."/>
            <person name="Vitt U."/>
            <person name="Wingrove J."/>
            <person name="Camara F."/>
            <person name="Mar Alba M."/>
            <person name="Abril J.F."/>
            <person name="Guigo R."/>
            <person name="Smit A."/>
            <person name="Dubchak I."/>
            <person name="Rubin E.M."/>
            <person name="Couronne O."/>
            <person name="Poliakov A."/>
            <person name="Huebner N."/>
            <person name="Ganten D."/>
            <person name="Goesele C."/>
            <person name="Hummel O."/>
            <person name="Kreitler T."/>
            <person name="Lee Y.-A."/>
            <person name="Monti J."/>
            <person name="Schulz H."/>
            <person name="Zimdahl H."/>
            <person name="Himmelbauer H."/>
            <person name="Lehrach H."/>
            <person name="Jacob H.J."/>
            <person name="Bromberg S."/>
            <person name="Gullings-Handley J."/>
            <person name="Jensen-Seaman M.I."/>
            <person name="Kwitek A.E."/>
            <person name="Lazar J."/>
            <person name="Pasko D."/>
            <person name="Tonellato P.J."/>
            <person name="Twigger S."/>
            <person name="Ponting C.P."/>
            <person name="Duarte J.M."/>
            <person name="Rice S."/>
            <person name="Goodstadt L."/>
            <person name="Beatson S.A."/>
            <person name="Emes R.D."/>
            <person name="Winter E.E."/>
            <person name="Webber C."/>
            <person name="Brandt P."/>
            <person name="Nyakatura G."/>
            <person name="Adetobi M."/>
            <person name="Chiaromonte F."/>
            <person name="Elnitski L."/>
            <person name="Eswara P."/>
            <person name="Hardison R.C."/>
            <person name="Hou M."/>
            <person name="Kolbe D."/>
            <person name="Makova K."/>
            <person name="Miller W."/>
            <person name="Nekrutenko A."/>
            <person name="Riemer C."/>
            <person name="Schwartz S."/>
            <person name="Taylor J."/>
            <person name="Yang S."/>
            <person name="Zhang Y."/>
            <person name="Lindpaintner K."/>
            <person name="Andrews T.D."/>
            <person name="Caccamo M."/>
            <person name="Clamp M."/>
            <person name="Clarke L."/>
            <person name="Curwen V."/>
            <person name="Durbin R.M."/>
            <person name="Eyras E."/>
            <person name="Searle S.M."/>
            <person name="Cooper G.M."/>
            <person name="Batzoglou S."/>
            <person name="Brudno M."/>
            <person name="Sidow A."/>
            <person name="Stone E.A."/>
            <person name="Payseur B.A."/>
            <person name="Bourque G."/>
            <person name="Lopez-Otin C."/>
            <person name="Puente X.S."/>
            <person name="Chakrabarti K."/>
            <person name="Chatterji S."/>
            <person name="Dewey C."/>
            <person name="Pachter L."/>
            <person name="Bray N."/>
            <person name="Yap V.B."/>
            <person name="Caspi A."/>
            <person name="Tesler G."/>
            <person name="Pevzner P.A."/>
            <person name="Haussler D."/>
            <person name="Roskin K.M."/>
            <person name="Baertsch R."/>
            <person name="Clawson H."/>
            <person name="Furey T.S."/>
            <person name="Hinrichs A.S."/>
            <person name="Karolchik D."/>
            <person name="Kent W.J."/>
            <person name="Rosenbloom K.R."/>
            <person name="Trumbower H."/>
            <person name="Weirauch M."/>
            <person name="Cooper D.N."/>
            <person name="Stenson P.D."/>
            <person name="Ma B."/>
            <person name="Brent M."/>
            <person name="Arumugam M."/>
            <person name="Shteynberg D."/>
            <person name="Copley R.R."/>
            <person name="Taylor M.S."/>
            <person name="Riethman H."/>
            <person name="Mudunuri U."/>
            <person name="Peterson J."/>
            <person name="Guyer M."/>
            <person name="Felsenfeld A."/>
            <person name="Old S."/>
            <person name="Mockrin S."/>
            <person name="Collins F.S."/>
        </authorList>
    </citation>
    <scope>NUCLEOTIDE SEQUENCE [LARGE SCALE GENOMIC DNA]</scope>
    <source>
        <strain evidence="13 14">Brown Norway</strain>
    </source>
</reference>
<proteinExistence type="inferred from homology"/>
<dbReference type="Proteomes" id="UP000002494">
    <property type="component" value="Chromosome 1"/>
</dbReference>
<dbReference type="RGD" id="738043">
    <property type="gene designation" value="Mrgprb4"/>
</dbReference>
<dbReference type="SUPFAM" id="SSF81321">
    <property type="entry name" value="Family A G protein-coupled receptor-like"/>
    <property type="match status" value="1"/>
</dbReference>
<dbReference type="PANTHER" id="PTHR11334">
    <property type="entry name" value="MAS-RELATED G-PROTEIN COUPLED RECEPTOR"/>
    <property type="match status" value="1"/>
</dbReference>
<dbReference type="InterPro" id="IPR000276">
    <property type="entry name" value="GPCR_Rhodpsn"/>
</dbReference>
<dbReference type="OMA" id="AWSINNT"/>
<evidence type="ECO:0000256" key="10">
    <source>
        <dbReference type="SAM" id="Phobius"/>
    </source>
</evidence>
<dbReference type="CDD" id="cd15107">
    <property type="entry name" value="7tmA_MrgprB"/>
    <property type="match status" value="1"/>
</dbReference>
<keyword evidence="14" id="KW-1185">Reference proteome</keyword>
<dbReference type="PRINTS" id="PR02108">
    <property type="entry name" value="MRGPCRFAMILY"/>
</dbReference>
<keyword evidence="2 8" id="KW-0812">Transmembrane</keyword>
<evidence type="ECO:0000259" key="11">
    <source>
        <dbReference type="PROSITE" id="PS50262"/>
    </source>
</evidence>
<evidence type="ECO:0000256" key="1">
    <source>
        <dbReference type="ARBA" id="ARBA00004141"/>
    </source>
</evidence>
<evidence type="ECO:0000313" key="13">
    <source>
        <dbReference type="Ensembl" id="ENSRNOP00000043206.2"/>
    </source>
</evidence>
<reference evidence="12" key="4">
    <citation type="journal article" date="2019" name="Gene Rep">
        <title>Eutherian third-party data gene collections.</title>
        <authorList>
            <person name="Premzl M."/>
        </authorList>
    </citation>
    <scope>NUCLEOTIDE SEQUENCE</scope>
    <source>
        <strain evidence="12">N/A</strain>
    </source>
</reference>
<reference evidence="12" key="2">
    <citation type="journal article" date="2014" name="Gene">
        <title>Comparative genomic analysis of eutherian Mas-related G protein-coupled receptor genes.</title>
        <authorList>
            <person name="Premzl M."/>
        </authorList>
    </citation>
    <scope>NUCLEOTIDE SEQUENCE</scope>
    <source>
        <strain evidence="12">N/A</strain>
    </source>
</reference>
<reference evidence="13" key="5">
    <citation type="submission" date="2025-05" db="UniProtKB">
        <authorList>
            <consortium name="Ensembl"/>
        </authorList>
    </citation>
    <scope>IDENTIFICATION</scope>
    <source>
        <strain evidence="13">Brown Norway</strain>
    </source>
</reference>
<feature type="transmembrane region" description="Helical" evidence="10">
    <location>
        <begin position="174"/>
        <end position="194"/>
    </location>
</feature>
<accession>W8W3G0</accession>
<keyword evidence="3 10" id="KW-1133">Transmembrane helix</keyword>
<dbReference type="Ensembl" id="ENSRNOT00000045792.3">
    <property type="protein sequence ID" value="ENSRNOP00000043206.2"/>
    <property type="gene ID" value="ENSRNOG00000033021.3"/>
</dbReference>
<evidence type="ECO:0000256" key="2">
    <source>
        <dbReference type="ARBA" id="ARBA00022692"/>
    </source>
</evidence>
<feature type="transmembrane region" description="Helical" evidence="10">
    <location>
        <begin position="250"/>
        <end position="279"/>
    </location>
</feature>
<dbReference type="Pfam" id="PF00001">
    <property type="entry name" value="7tm_1"/>
    <property type="match status" value="1"/>
</dbReference>
<dbReference type="Gene3D" id="1.20.1070.10">
    <property type="entry name" value="Rhodopsin 7-helix transmembrane proteins"/>
    <property type="match status" value="1"/>
</dbReference>
<evidence type="ECO:0000313" key="12">
    <source>
        <dbReference type="EMBL" id="CDG86242.1"/>
    </source>
</evidence>
<dbReference type="FunFam" id="1.20.1070.10:FF:000140">
    <property type="entry name" value="Mas-related G-protein coupled receptor member X2"/>
    <property type="match status" value="1"/>
</dbReference>
<evidence type="ECO:0000256" key="3">
    <source>
        <dbReference type="ARBA" id="ARBA00022989"/>
    </source>
</evidence>
<evidence type="ECO:0000256" key="5">
    <source>
        <dbReference type="ARBA" id="ARBA00023136"/>
    </source>
</evidence>
<dbReference type="GeneTree" id="ENSGT01030000234639"/>
<evidence type="ECO:0000256" key="8">
    <source>
        <dbReference type="RuleBase" id="RU000688"/>
    </source>
</evidence>
<dbReference type="OrthoDB" id="9631784at2759"/>
<evidence type="ECO:0000256" key="9">
    <source>
        <dbReference type="SAM" id="MobiDB-lite"/>
    </source>
</evidence>
<comment type="subcellular location">
    <subcellularLocation>
        <location evidence="1">Membrane</location>
        <topology evidence="1">Multi-pass membrane protein</topology>
    </subcellularLocation>
</comment>
<feature type="region of interest" description="Disordered" evidence="9">
    <location>
        <begin position="331"/>
        <end position="356"/>
    </location>
</feature>
<dbReference type="InterPro" id="IPR017452">
    <property type="entry name" value="GPCR_Rhodpsn_7TM"/>
</dbReference>
<feature type="transmembrane region" description="Helical" evidence="10">
    <location>
        <begin position="285"/>
        <end position="308"/>
    </location>
</feature>
<dbReference type="GO" id="GO:0016020">
    <property type="term" value="C:membrane"/>
    <property type="evidence" value="ECO:0007669"/>
    <property type="project" value="UniProtKB-SubCell"/>
</dbReference>
<feature type="transmembrane region" description="Helical" evidence="10">
    <location>
        <begin position="130"/>
        <end position="153"/>
    </location>
</feature>
<protein>
    <submittedName>
        <fullName evidence="13">MAS-related GPR, member B4</fullName>
    </submittedName>
    <submittedName>
        <fullName evidence="12">Mas-related G protein-coupled receptor g3</fullName>
    </submittedName>
</protein>
<gene>
    <name evidence="13 15" type="primary">Mrgprb4</name>
    <name evidence="12" type="synonym">Mgrg3</name>
</gene>
<evidence type="ECO:0000313" key="14">
    <source>
        <dbReference type="Proteomes" id="UP000002494"/>
    </source>
</evidence>
<dbReference type="PRINTS" id="PR00237">
    <property type="entry name" value="GPCRRHODOPSN"/>
</dbReference>
<evidence type="ECO:0000256" key="4">
    <source>
        <dbReference type="ARBA" id="ARBA00023040"/>
    </source>
</evidence>
<feature type="transmembrane region" description="Helical" evidence="10">
    <location>
        <begin position="68"/>
        <end position="88"/>
    </location>
</feature>
<evidence type="ECO:0000256" key="6">
    <source>
        <dbReference type="ARBA" id="ARBA00023170"/>
    </source>
</evidence>
<keyword evidence="4 8" id="KW-0297">G-protein coupled receptor</keyword>
<evidence type="ECO:0000256" key="7">
    <source>
        <dbReference type="ARBA" id="ARBA00023224"/>
    </source>
</evidence>
<sequence>MPDSPTESYGPDREYHVFLSLFLCRNTSGKFLSMSPTTQAWSINNTVVKENYYTEILSCITTFNTLNFLIVIISVVGMAGNATVLWLLGFHMHRNAFSVYVLNLAGADFLYLCAQTVYSLECVLQFDNSYFYFLLTILMFNYLAGFCMIAAISTERCLSVTWPIWYHCQRPRHTSATVCALFWAFSLLLSLLLGQGCGFLFSKFDYSFCRYCNFIATAFLIVIFMVLFVSSLALLAKIICGSHRIPVTRFYVTIALTVLVFIFFGLPIGICVFLLPWIHMMLSSFFYEMVTLLSCVNSCANPIIYFFVGSIRHHRLQRQTLKLLLQRAMQDTPEEEGGERGPSQKSEDLEVVRCSS</sequence>
<keyword evidence="6 8" id="KW-0675">Receptor</keyword>
<dbReference type="InterPro" id="IPR026234">
    <property type="entry name" value="MRGPCRFAMILY"/>
</dbReference>
<feature type="domain" description="G-protein coupled receptors family 1 profile" evidence="11">
    <location>
        <begin position="80"/>
        <end position="305"/>
    </location>
</feature>
<evidence type="ECO:0000313" key="15">
    <source>
        <dbReference type="RGD" id="738043"/>
    </source>
</evidence>
<feature type="compositionally biased region" description="Basic and acidic residues" evidence="9">
    <location>
        <begin position="345"/>
        <end position="356"/>
    </location>
</feature>
<dbReference type="AlphaFoldDB" id="W8W3G0"/>
<name>W8W3G0_RAT</name>
<dbReference type="PANTHER" id="PTHR11334:SF36">
    <property type="entry name" value="MAS-RELATED G-PROTEIN COUPLED RECEPTOR MEMBER B4-RELATED"/>
    <property type="match status" value="1"/>
</dbReference>
<organism evidence="12">
    <name type="scientific">Rattus norvegicus</name>
    <name type="common">Rat</name>
    <dbReference type="NCBI Taxonomy" id="10116"/>
    <lineage>
        <taxon>Eukaryota</taxon>
        <taxon>Metazoa</taxon>
        <taxon>Chordata</taxon>
        <taxon>Craniata</taxon>
        <taxon>Vertebrata</taxon>
        <taxon>Euteleostomi</taxon>
        <taxon>Mammalia</taxon>
        <taxon>Eutheria</taxon>
        <taxon>Euarchontoglires</taxon>
        <taxon>Glires</taxon>
        <taxon>Rodentia</taxon>
        <taxon>Myomorpha</taxon>
        <taxon>Muroidea</taxon>
        <taxon>Muridae</taxon>
        <taxon>Murinae</taxon>
        <taxon>Rattus</taxon>
    </lineage>
</organism>
<keyword evidence="5 10" id="KW-0472">Membrane</keyword>
<comment type="similarity">
    <text evidence="8">Belongs to the G-protein coupled receptor 1 family.</text>
</comment>